<evidence type="ECO:0000313" key="3">
    <source>
        <dbReference type="EMBL" id="CCF85340.1"/>
    </source>
</evidence>
<dbReference type="InterPro" id="IPR007295">
    <property type="entry name" value="DUF402"/>
</dbReference>
<evidence type="ECO:0000259" key="2">
    <source>
        <dbReference type="Pfam" id="PF04167"/>
    </source>
</evidence>
<dbReference type="EMBL" id="CAGS01000430">
    <property type="protein sequence ID" value="CCF85340.1"/>
    <property type="molecule type" value="Genomic_DNA"/>
</dbReference>
<proteinExistence type="predicted"/>
<dbReference type="PANTHER" id="PTHR39159:SF1">
    <property type="entry name" value="UPF0374 PROTEIN YGAC"/>
    <property type="match status" value="1"/>
</dbReference>
<dbReference type="SUPFAM" id="SSF159234">
    <property type="entry name" value="FomD-like"/>
    <property type="match status" value="1"/>
</dbReference>
<dbReference type="AlphaFoldDB" id="I4EKX8"/>
<reference evidence="3 4" key="1">
    <citation type="journal article" date="2012" name="ISME J.">
        <title>Nitrification expanded: discovery, physiology and genomics of a nitrite-oxidizing bacterium from the phylum Chloroflexi.</title>
        <authorList>
            <person name="Sorokin D.Y."/>
            <person name="Lucker S."/>
            <person name="Vejmelkova D."/>
            <person name="Kostrikina N.A."/>
            <person name="Kleerebezem R."/>
            <person name="Rijpstra W.I."/>
            <person name="Damste J.S."/>
            <person name="Le Paslier D."/>
            <person name="Muyzer G."/>
            <person name="Wagner M."/>
            <person name="van Loosdrecht M.C."/>
            <person name="Daims H."/>
        </authorList>
    </citation>
    <scope>NUCLEOTIDE SEQUENCE [LARGE SCALE GENOMIC DNA]</scope>
    <source>
        <strain evidence="4">none</strain>
    </source>
</reference>
<evidence type="ECO:0000313" key="4">
    <source>
        <dbReference type="Proteomes" id="UP000004221"/>
    </source>
</evidence>
<organism evidence="3 4">
    <name type="scientific">Nitrolancea hollandica Lb</name>
    <dbReference type="NCBI Taxonomy" id="1129897"/>
    <lineage>
        <taxon>Bacteria</taxon>
        <taxon>Pseudomonadati</taxon>
        <taxon>Thermomicrobiota</taxon>
        <taxon>Thermomicrobia</taxon>
        <taxon>Sphaerobacterales</taxon>
        <taxon>Sphaerobacterineae</taxon>
        <taxon>Sphaerobacteraceae</taxon>
        <taxon>Nitrolancea</taxon>
    </lineage>
</organism>
<dbReference type="GO" id="GO:0016787">
    <property type="term" value="F:hydrolase activity"/>
    <property type="evidence" value="ECO:0007669"/>
    <property type="project" value="UniProtKB-KW"/>
</dbReference>
<feature type="domain" description="DUF402" evidence="2">
    <location>
        <begin position="52"/>
        <end position="156"/>
    </location>
</feature>
<keyword evidence="1" id="KW-0378">Hydrolase</keyword>
<dbReference type="Proteomes" id="UP000004221">
    <property type="component" value="Unassembled WGS sequence"/>
</dbReference>
<protein>
    <recommendedName>
        <fullName evidence="2">DUF402 domain-containing protein</fullName>
    </recommendedName>
</protein>
<dbReference type="PANTHER" id="PTHR39159">
    <property type="match status" value="1"/>
</dbReference>
<dbReference type="Gene3D" id="2.40.380.10">
    <property type="entry name" value="FomD-like"/>
    <property type="match status" value="1"/>
</dbReference>
<comment type="caution">
    <text evidence="3">The sequence shown here is derived from an EMBL/GenBank/DDBJ whole genome shotgun (WGS) entry which is preliminary data.</text>
</comment>
<dbReference type="InterPro" id="IPR050212">
    <property type="entry name" value="Ntdp-like"/>
</dbReference>
<sequence length="168" mass="18944">MTGVVPGTSVTVRKLRADGSEVTRYPGLVIPGPDHWVAIRTEWTLPRVDVGCLAFEPGDLLHEYFSPDHPFNAFAVFAPDGRLKGWYCNVTYPARIEDAQISWQDLYIDIIVCSDGRSMVLDEDELAEAGLEQTDPDLYRFILDARDALGRRIQERAYPFSKTRLPSV</sequence>
<dbReference type="OrthoDB" id="4327917at2"/>
<name>I4EKX8_9BACT</name>
<dbReference type="Pfam" id="PF04167">
    <property type="entry name" value="DUF402"/>
    <property type="match status" value="1"/>
</dbReference>
<dbReference type="InterPro" id="IPR035930">
    <property type="entry name" value="FomD-like_sf"/>
</dbReference>
<dbReference type="RefSeq" id="WP_008480171.1">
    <property type="nucleotide sequence ID" value="NZ_CAGS01000430.1"/>
</dbReference>
<evidence type="ECO:0000256" key="1">
    <source>
        <dbReference type="ARBA" id="ARBA00022801"/>
    </source>
</evidence>
<accession>I4EKX8</accession>
<keyword evidence="4" id="KW-1185">Reference proteome</keyword>
<gene>
    <name evidence="3" type="ORF">NITHO_4860008</name>
</gene>